<feature type="region of interest" description="Disordered" evidence="7">
    <location>
        <begin position="1"/>
        <end position="58"/>
    </location>
</feature>
<evidence type="ECO:0000256" key="2">
    <source>
        <dbReference type="ARBA" id="ARBA00004496"/>
    </source>
</evidence>
<evidence type="ECO:0000256" key="4">
    <source>
        <dbReference type="ARBA" id="ARBA00022490"/>
    </source>
</evidence>
<dbReference type="PANTHER" id="PTHR28280:SF1">
    <property type="entry name" value="SHUTTLING PRE-60S FACTOR ECM1"/>
    <property type="match status" value="1"/>
</dbReference>
<dbReference type="AlphaFoldDB" id="A0AAN7SYW3"/>
<feature type="region of interest" description="Disordered" evidence="7">
    <location>
        <begin position="161"/>
        <end position="190"/>
    </location>
</feature>
<evidence type="ECO:0000313" key="9">
    <source>
        <dbReference type="Proteomes" id="UP001309876"/>
    </source>
</evidence>
<keyword evidence="3" id="KW-0813">Transport</keyword>
<dbReference type="GO" id="GO:0005737">
    <property type="term" value="C:cytoplasm"/>
    <property type="evidence" value="ECO:0007669"/>
    <property type="project" value="UniProtKB-SubCell"/>
</dbReference>
<reference evidence="8 9" key="1">
    <citation type="submission" date="2023-08" db="EMBL/GenBank/DDBJ databases">
        <title>Black Yeasts Isolated from many extreme environments.</title>
        <authorList>
            <person name="Coleine C."/>
            <person name="Stajich J.E."/>
            <person name="Selbmann L."/>
        </authorList>
    </citation>
    <scope>NUCLEOTIDE SEQUENCE [LARGE SCALE GENOMIC DNA]</scope>
    <source>
        <strain evidence="8 9">CCFEE 5910</strain>
    </source>
</reference>
<comment type="subcellular location">
    <subcellularLocation>
        <location evidence="2">Cytoplasm</location>
    </subcellularLocation>
    <subcellularLocation>
        <location evidence="1">Nucleus</location>
    </subcellularLocation>
</comment>
<evidence type="ECO:0000256" key="7">
    <source>
        <dbReference type="SAM" id="MobiDB-lite"/>
    </source>
</evidence>
<dbReference type="GO" id="GO:0030687">
    <property type="term" value="C:preribosome, large subunit precursor"/>
    <property type="evidence" value="ECO:0007669"/>
    <property type="project" value="TreeGrafter"/>
</dbReference>
<evidence type="ECO:0000256" key="6">
    <source>
        <dbReference type="ARBA" id="ARBA00023242"/>
    </source>
</evidence>
<keyword evidence="9" id="KW-1185">Reference proteome</keyword>
<evidence type="ECO:0000313" key="8">
    <source>
        <dbReference type="EMBL" id="KAK5085182.1"/>
    </source>
</evidence>
<feature type="compositionally biased region" description="Basic and acidic residues" evidence="7">
    <location>
        <begin position="7"/>
        <end position="21"/>
    </location>
</feature>
<dbReference type="InterPro" id="IPR053278">
    <property type="entry name" value="Pre-60S_factor_ECM1"/>
</dbReference>
<dbReference type="Pfam" id="PF09135">
    <property type="entry name" value="Alb1"/>
    <property type="match status" value="1"/>
</dbReference>
<evidence type="ECO:0000256" key="5">
    <source>
        <dbReference type="ARBA" id="ARBA00022517"/>
    </source>
</evidence>
<dbReference type="InterPro" id="IPR022784">
    <property type="entry name" value="Ribosome_bgen_Alb1"/>
</dbReference>
<organism evidence="8 9">
    <name type="scientific">Lithohypha guttulata</name>
    <dbReference type="NCBI Taxonomy" id="1690604"/>
    <lineage>
        <taxon>Eukaryota</taxon>
        <taxon>Fungi</taxon>
        <taxon>Dikarya</taxon>
        <taxon>Ascomycota</taxon>
        <taxon>Pezizomycotina</taxon>
        <taxon>Eurotiomycetes</taxon>
        <taxon>Chaetothyriomycetidae</taxon>
        <taxon>Chaetothyriales</taxon>
        <taxon>Trichomeriaceae</taxon>
        <taxon>Lithohypha</taxon>
    </lineage>
</organism>
<dbReference type="EMBL" id="JAVRRJ010000004">
    <property type="protein sequence ID" value="KAK5085182.1"/>
    <property type="molecule type" value="Genomic_DNA"/>
</dbReference>
<sequence length="230" mass="24578">MAKVAKPKREPLNKSLKEAPRATETTPILAAYKGAGIHKKAKKKQLSHAQRQRQEKVLQKAEAVHDILESKRADASSRLKRRQGRRALWDDINDTSTEEVRKAIKAPGRFDTLDDGEDAVKDDIQPFHGETEIKVIAGVQVPTFATGQSMSLTMGPTLLASSKKPGTFGTAPKPENTNGTAAAGPAPTNEAAADATLVAMPEKPITAIPVSADAVESSDANPQEAVDEIT</sequence>
<comment type="caution">
    <text evidence="8">The sequence shown here is derived from an EMBL/GenBank/DDBJ whole genome shotgun (WGS) entry which is preliminary data.</text>
</comment>
<name>A0AAN7SYW3_9EURO</name>
<keyword evidence="4" id="KW-0963">Cytoplasm</keyword>
<proteinExistence type="predicted"/>
<feature type="compositionally biased region" description="Basic residues" evidence="7">
    <location>
        <begin position="36"/>
        <end position="46"/>
    </location>
</feature>
<dbReference type="PANTHER" id="PTHR28280">
    <property type="entry name" value="SHUTTLING PRE-60S FACTOR ECM1"/>
    <property type="match status" value="1"/>
</dbReference>
<dbReference type="GO" id="GO:0005730">
    <property type="term" value="C:nucleolus"/>
    <property type="evidence" value="ECO:0007669"/>
    <property type="project" value="TreeGrafter"/>
</dbReference>
<feature type="compositionally biased region" description="Low complexity" evidence="7">
    <location>
        <begin position="175"/>
        <end position="190"/>
    </location>
</feature>
<dbReference type="Proteomes" id="UP001309876">
    <property type="component" value="Unassembled WGS sequence"/>
</dbReference>
<gene>
    <name evidence="8" type="ORF">LTR05_004461</name>
</gene>
<protein>
    <submittedName>
        <fullName evidence="8">Uncharacterized protein</fullName>
    </submittedName>
</protein>
<feature type="region of interest" description="Disordered" evidence="7">
    <location>
        <begin position="209"/>
        <end position="230"/>
    </location>
</feature>
<keyword evidence="6" id="KW-0539">Nucleus</keyword>
<dbReference type="GO" id="GO:0000055">
    <property type="term" value="P:ribosomal large subunit export from nucleus"/>
    <property type="evidence" value="ECO:0007669"/>
    <property type="project" value="TreeGrafter"/>
</dbReference>
<evidence type="ECO:0000256" key="1">
    <source>
        <dbReference type="ARBA" id="ARBA00004123"/>
    </source>
</evidence>
<keyword evidence="5" id="KW-0690">Ribosome biogenesis</keyword>
<accession>A0AAN7SYW3</accession>
<evidence type="ECO:0000256" key="3">
    <source>
        <dbReference type="ARBA" id="ARBA00022448"/>
    </source>
</evidence>